<dbReference type="InterPro" id="IPR001645">
    <property type="entry name" value="Folylpolyglutamate_synth"/>
</dbReference>
<reference evidence="20 21" key="1">
    <citation type="submission" date="2023-01" db="EMBL/GenBank/DDBJ databases">
        <authorList>
            <person name="Whitehead M."/>
        </authorList>
    </citation>
    <scope>NUCLEOTIDE SEQUENCE [LARGE SCALE GENOMIC DNA]</scope>
</reference>
<comment type="subcellular location">
    <subcellularLocation>
        <location evidence="3">Cytoplasm</location>
    </subcellularLocation>
    <subcellularLocation>
        <location evidence="1">Mitochondrion inner membrane</location>
    </subcellularLocation>
    <subcellularLocation>
        <location evidence="2">Mitochondrion matrix</location>
    </subcellularLocation>
</comment>
<dbReference type="EMBL" id="CARXXK010000004">
    <property type="protein sequence ID" value="CAI6364919.1"/>
    <property type="molecule type" value="Genomic_DNA"/>
</dbReference>
<dbReference type="NCBIfam" id="TIGR01499">
    <property type="entry name" value="folC"/>
    <property type="match status" value="1"/>
</dbReference>
<dbReference type="SUPFAM" id="SSF53623">
    <property type="entry name" value="MurD-like peptide ligases, catalytic domain"/>
    <property type="match status" value="1"/>
</dbReference>
<comment type="caution">
    <text evidence="20">The sequence shown here is derived from an EMBL/GenBank/DDBJ whole genome shotgun (WGS) entry which is preliminary data.</text>
</comment>
<keyword evidence="8 17" id="KW-0436">Ligase</keyword>
<evidence type="ECO:0000256" key="3">
    <source>
        <dbReference type="ARBA" id="ARBA00004496"/>
    </source>
</evidence>
<dbReference type="GO" id="GO:0046872">
    <property type="term" value="F:metal ion binding"/>
    <property type="evidence" value="ECO:0007669"/>
    <property type="project" value="UniProtKB-KW"/>
</dbReference>
<keyword evidence="21" id="KW-1185">Reference proteome</keyword>
<evidence type="ECO:0000256" key="11">
    <source>
        <dbReference type="ARBA" id="ARBA00022792"/>
    </source>
</evidence>
<keyword evidence="11" id="KW-0999">Mitochondrion inner membrane</keyword>
<evidence type="ECO:0000313" key="20">
    <source>
        <dbReference type="EMBL" id="CAI6364919.1"/>
    </source>
</evidence>
<dbReference type="PANTHER" id="PTHR11136">
    <property type="entry name" value="FOLYLPOLYGLUTAMATE SYNTHASE-RELATED"/>
    <property type="match status" value="1"/>
</dbReference>
<comment type="cofactor">
    <cofactor evidence="17">
        <name>a monovalent cation</name>
        <dbReference type="ChEBI" id="CHEBI:60242"/>
    </cofactor>
    <text evidence="17">A monovalent cation.</text>
</comment>
<dbReference type="InterPro" id="IPR036565">
    <property type="entry name" value="Mur-like_cat_sf"/>
</dbReference>
<feature type="binding site" evidence="19">
    <location>
        <position position="216"/>
    </location>
    <ligand>
        <name>Mg(2+)</name>
        <dbReference type="ChEBI" id="CHEBI:18420"/>
        <label>1</label>
    </ligand>
</feature>
<dbReference type="GO" id="GO:0005759">
    <property type="term" value="C:mitochondrial matrix"/>
    <property type="evidence" value="ECO:0007669"/>
    <property type="project" value="UniProtKB-SubCell"/>
</dbReference>
<dbReference type="GO" id="GO:0005829">
    <property type="term" value="C:cytosol"/>
    <property type="evidence" value="ECO:0007669"/>
    <property type="project" value="TreeGrafter"/>
</dbReference>
<dbReference type="Gene3D" id="3.40.1190.10">
    <property type="entry name" value="Mur-like, catalytic domain"/>
    <property type="match status" value="1"/>
</dbReference>
<evidence type="ECO:0000256" key="18">
    <source>
        <dbReference type="PIRSR" id="PIRSR038895-1"/>
    </source>
</evidence>
<protein>
    <recommendedName>
        <fullName evidence="17">Folylpolyglutamate synthase</fullName>
        <ecNumber evidence="17">6.3.2.17</ecNumber>
    </recommendedName>
    <alternativeName>
        <fullName evidence="17">Folylpoly-gamma-glutamate synthetase</fullName>
    </alternativeName>
    <alternativeName>
        <fullName evidence="17">Tetrahydrofolylpolyglutamate synthase</fullName>
    </alternativeName>
</protein>
<evidence type="ECO:0000256" key="14">
    <source>
        <dbReference type="ARBA" id="ARBA00023128"/>
    </source>
</evidence>
<accession>A0AAV0X973</accession>
<dbReference type="SUPFAM" id="SSF53244">
    <property type="entry name" value="MurD-like peptide ligases, peptide-binding domain"/>
    <property type="match status" value="1"/>
</dbReference>
<keyword evidence="12 18" id="KW-0067">ATP-binding</keyword>
<comment type="function">
    <text evidence="17">Catalyzes conversion of folates to polyglutamate derivatives allowing concentration of folate compounds in the cell and the intracellular retention of these cofactors, which are important substrates for most of the folate-dependent enzymes that are involved in one-carbon transfer reactions involved in purine, pyrimidine and amino acid synthesis.</text>
</comment>
<dbReference type="Gene3D" id="3.90.190.20">
    <property type="entry name" value="Mur ligase, C-terminal domain"/>
    <property type="match status" value="1"/>
</dbReference>
<comment type="pathway">
    <text evidence="4 17">Cofactor biosynthesis; tetrahydrofolylpolyglutamate biosynthesis.</text>
</comment>
<evidence type="ECO:0000256" key="15">
    <source>
        <dbReference type="ARBA" id="ARBA00023136"/>
    </source>
</evidence>
<evidence type="ECO:0000256" key="9">
    <source>
        <dbReference type="ARBA" id="ARBA00022723"/>
    </source>
</evidence>
<name>A0AAV0X973_9HEMI</name>
<dbReference type="PROSITE" id="PS01012">
    <property type="entry name" value="FOLYLPOLYGLU_SYNT_2"/>
    <property type="match status" value="1"/>
</dbReference>
<dbReference type="PROSITE" id="PS01011">
    <property type="entry name" value="FOLYLPOLYGLU_SYNT_1"/>
    <property type="match status" value="1"/>
</dbReference>
<dbReference type="InterPro" id="IPR023600">
    <property type="entry name" value="Folylpolyglutamate_synth_euk"/>
</dbReference>
<dbReference type="InterPro" id="IPR018109">
    <property type="entry name" value="Folylpolyglutamate_synth_CS"/>
</dbReference>
<keyword evidence="10 18" id="KW-0547">Nucleotide-binding</keyword>
<keyword evidence="15" id="KW-0472">Membrane</keyword>
<dbReference type="EC" id="6.3.2.17" evidence="17"/>
<keyword evidence="6" id="KW-0963">Cytoplasm</keyword>
<evidence type="ECO:0000256" key="6">
    <source>
        <dbReference type="ARBA" id="ARBA00022490"/>
    </source>
</evidence>
<evidence type="ECO:0000256" key="10">
    <source>
        <dbReference type="ARBA" id="ARBA00022741"/>
    </source>
</evidence>
<feature type="binding site" evidence="19">
    <location>
        <position position="188"/>
    </location>
    <ligand>
        <name>Mg(2+)</name>
        <dbReference type="ChEBI" id="CHEBI:18420"/>
        <label>1</label>
    </ligand>
</feature>
<dbReference type="GO" id="GO:0005743">
    <property type="term" value="C:mitochondrial inner membrane"/>
    <property type="evidence" value="ECO:0007669"/>
    <property type="project" value="UniProtKB-SubCell"/>
</dbReference>
<evidence type="ECO:0000256" key="8">
    <source>
        <dbReference type="ARBA" id="ARBA00022598"/>
    </source>
</evidence>
<dbReference type="InterPro" id="IPR036615">
    <property type="entry name" value="Mur_ligase_C_dom_sf"/>
</dbReference>
<comment type="catalytic activity">
    <reaction evidence="16 17">
        <text>(6S)-5,6,7,8-tetrahydrofolyl-(gamma-L-Glu)(n) + L-glutamate + ATP = (6S)-5,6,7,8-tetrahydrofolyl-(gamma-L-Glu)(n+1) + ADP + phosphate + H(+)</text>
        <dbReference type="Rhea" id="RHEA:10580"/>
        <dbReference type="Rhea" id="RHEA-COMP:14738"/>
        <dbReference type="Rhea" id="RHEA-COMP:14740"/>
        <dbReference type="ChEBI" id="CHEBI:15378"/>
        <dbReference type="ChEBI" id="CHEBI:29985"/>
        <dbReference type="ChEBI" id="CHEBI:30616"/>
        <dbReference type="ChEBI" id="CHEBI:43474"/>
        <dbReference type="ChEBI" id="CHEBI:141005"/>
        <dbReference type="ChEBI" id="CHEBI:456216"/>
        <dbReference type="EC" id="6.3.2.17"/>
    </reaction>
</comment>
<proteinExistence type="inferred from homology"/>
<dbReference type="AlphaFoldDB" id="A0AAV0X973"/>
<evidence type="ECO:0000256" key="5">
    <source>
        <dbReference type="ARBA" id="ARBA00008276"/>
    </source>
</evidence>
<evidence type="ECO:0000256" key="17">
    <source>
        <dbReference type="PIRNR" id="PIRNR038895"/>
    </source>
</evidence>
<feature type="binding site" evidence="18">
    <location>
        <position position="349"/>
    </location>
    <ligand>
        <name>ATP</name>
        <dbReference type="ChEBI" id="CHEBI:30616"/>
    </ligand>
</feature>
<dbReference type="GO" id="GO:0006730">
    <property type="term" value="P:one-carbon metabolic process"/>
    <property type="evidence" value="ECO:0007669"/>
    <property type="project" value="UniProtKB-KW"/>
</dbReference>
<dbReference type="GO" id="GO:0005524">
    <property type="term" value="F:ATP binding"/>
    <property type="evidence" value="ECO:0007669"/>
    <property type="project" value="UniProtKB-KW"/>
</dbReference>
<feature type="binding site" evidence="19">
    <location>
        <position position="119"/>
    </location>
    <ligand>
        <name>Mg(2+)</name>
        <dbReference type="ChEBI" id="CHEBI:18420"/>
        <label>1</label>
    </ligand>
</feature>
<dbReference type="Proteomes" id="UP001160148">
    <property type="component" value="Unassembled WGS sequence"/>
</dbReference>
<evidence type="ECO:0000256" key="2">
    <source>
        <dbReference type="ARBA" id="ARBA00004305"/>
    </source>
</evidence>
<keyword evidence="13 19" id="KW-0460">Magnesium</keyword>
<evidence type="ECO:0000256" key="1">
    <source>
        <dbReference type="ARBA" id="ARBA00004273"/>
    </source>
</evidence>
<evidence type="ECO:0000256" key="12">
    <source>
        <dbReference type="ARBA" id="ARBA00022840"/>
    </source>
</evidence>
<evidence type="ECO:0000256" key="7">
    <source>
        <dbReference type="ARBA" id="ARBA00022563"/>
    </source>
</evidence>
<organism evidence="20 21">
    <name type="scientific">Macrosiphum euphorbiae</name>
    <name type="common">potato aphid</name>
    <dbReference type="NCBI Taxonomy" id="13131"/>
    <lineage>
        <taxon>Eukaryota</taxon>
        <taxon>Metazoa</taxon>
        <taxon>Ecdysozoa</taxon>
        <taxon>Arthropoda</taxon>
        <taxon>Hexapoda</taxon>
        <taxon>Insecta</taxon>
        <taxon>Pterygota</taxon>
        <taxon>Neoptera</taxon>
        <taxon>Paraneoptera</taxon>
        <taxon>Hemiptera</taxon>
        <taxon>Sternorrhyncha</taxon>
        <taxon>Aphidomorpha</taxon>
        <taxon>Aphidoidea</taxon>
        <taxon>Aphididae</taxon>
        <taxon>Macrosiphini</taxon>
        <taxon>Macrosiphum</taxon>
    </lineage>
</organism>
<evidence type="ECO:0000256" key="13">
    <source>
        <dbReference type="ARBA" id="ARBA00022842"/>
    </source>
</evidence>
<feature type="binding site" evidence="18">
    <location>
        <position position="364"/>
    </location>
    <ligand>
        <name>ATP</name>
        <dbReference type="ChEBI" id="CHEBI:30616"/>
    </ligand>
</feature>
<gene>
    <name evidence="20" type="ORF">MEUPH1_LOCUS19691</name>
</gene>
<keyword evidence="9 19" id="KW-0479">Metal-binding</keyword>
<dbReference type="GO" id="GO:0004326">
    <property type="term" value="F:tetrahydrofolylpolyglutamate synthase activity"/>
    <property type="evidence" value="ECO:0007669"/>
    <property type="project" value="UniProtKB-EC"/>
</dbReference>
<keyword evidence="14" id="KW-0496">Mitochondrion</keyword>
<evidence type="ECO:0000256" key="19">
    <source>
        <dbReference type="PIRSR" id="PIRSR038895-2"/>
    </source>
</evidence>
<sequence length="507" mass="57191">MSAAHVNNCKLLTSICLNVSGAIGRRKMSIINNGVGMHSYDDAVKMLNSLQSFTSNLTRHPGNLKLGQAINESRCGVSNADLDQLSVIHVAGTKGKGSTCVFCEQLLLYKGYRTGLFTSPHLISVKERFRINGKVITDDKFVFYFWSVYNTLLLKRGNKEELPAYFMFLTVMAFKMFVDEKVDVAIIETGIGGEYDCTNILRKTSIVGISSLGFDHTTVLGNTLQEIAWQKSGIMKPNSVTIVANDQPKETHKILIERSVEKQTTLLEAPPFNKYNWYENTSELGVLNTAQEINVSLAIQLANAWINRNNKYDWLKKCNVGLNGMKQAPIWEIKEQDKQALRDVKWLGRNQVLNVTPNLSYFLDGAHTIESIQLCSKWYQNICPKSQLNTQNILIFNVTALRDYCTFLKIILTENKIDLVLICPIITSIDNRRPDTVNLNFNYEEELVKCYNMKNSIDFCDVKVFNSIQETIKHVEKCSSSDKTTNYQVLVTGSLKLVGGVLEVLQS</sequence>
<comment type="similarity">
    <text evidence="5 17">Belongs to the folylpolyglutamate synthase family.</text>
</comment>
<dbReference type="PIRSF" id="PIRSF038895">
    <property type="entry name" value="FPGS"/>
    <property type="match status" value="1"/>
</dbReference>
<keyword evidence="7 17" id="KW-0554">One-carbon metabolism</keyword>
<evidence type="ECO:0000256" key="16">
    <source>
        <dbReference type="ARBA" id="ARBA00047493"/>
    </source>
</evidence>
<evidence type="ECO:0000256" key="4">
    <source>
        <dbReference type="ARBA" id="ARBA00005150"/>
    </source>
</evidence>
<dbReference type="PANTHER" id="PTHR11136:SF5">
    <property type="entry name" value="FOLYLPOLYGLUTAMATE SYNTHASE, MITOCHONDRIAL"/>
    <property type="match status" value="1"/>
</dbReference>
<evidence type="ECO:0000313" key="21">
    <source>
        <dbReference type="Proteomes" id="UP001160148"/>
    </source>
</evidence>